<evidence type="ECO:0000256" key="1">
    <source>
        <dbReference type="ARBA" id="ARBA00004123"/>
    </source>
</evidence>
<feature type="region of interest" description="Disordered" evidence="7">
    <location>
        <begin position="75"/>
        <end position="97"/>
    </location>
</feature>
<accession>A0ABQ7GYS4</accession>
<evidence type="ECO:0000256" key="7">
    <source>
        <dbReference type="SAM" id="MobiDB-lite"/>
    </source>
</evidence>
<evidence type="ECO:0000256" key="3">
    <source>
        <dbReference type="ARBA" id="ARBA00022491"/>
    </source>
</evidence>
<feature type="compositionally biased region" description="Gly residues" evidence="7">
    <location>
        <begin position="324"/>
        <end position="334"/>
    </location>
</feature>
<keyword evidence="6" id="KW-0539">Nucleus</keyword>
<feature type="compositionally biased region" description="Gly residues" evidence="7">
    <location>
        <begin position="379"/>
        <end position="395"/>
    </location>
</feature>
<keyword evidence="5" id="KW-0804">Transcription</keyword>
<comment type="subcellular location">
    <subcellularLocation>
        <location evidence="1">Nucleus</location>
    </subcellularLocation>
</comment>
<dbReference type="EMBL" id="MU069534">
    <property type="protein sequence ID" value="KAF5839747.1"/>
    <property type="molecule type" value="Genomic_DNA"/>
</dbReference>
<comment type="caution">
    <text evidence="8">The sequence shown here is derived from an EMBL/GenBank/DDBJ whole genome shotgun (WGS) entry which is preliminary data.</text>
</comment>
<evidence type="ECO:0000256" key="4">
    <source>
        <dbReference type="ARBA" id="ARBA00023015"/>
    </source>
</evidence>
<keyword evidence="9" id="KW-1185">Reference proteome</keyword>
<feature type="compositionally biased region" description="Polar residues" evidence="7">
    <location>
        <begin position="80"/>
        <end position="91"/>
    </location>
</feature>
<evidence type="ECO:0000256" key="2">
    <source>
        <dbReference type="ARBA" id="ARBA00005726"/>
    </source>
</evidence>
<feature type="compositionally biased region" description="Acidic residues" evidence="7">
    <location>
        <begin position="341"/>
        <end position="351"/>
    </location>
</feature>
<organism evidence="8 9">
    <name type="scientific">Dunaliella salina</name>
    <name type="common">Green alga</name>
    <name type="synonym">Protococcus salinus</name>
    <dbReference type="NCBI Taxonomy" id="3046"/>
    <lineage>
        <taxon>Eukaryota</taxon>
        <taxon>Viridiplantae</taxon>
        <taxon>Chlorophyta</taxon>
        <taxon>core chlorophytes</taxon>
        <taxon>Chlorophyceae</taxon>
        <taxon>CS clade</taxon>
        <taxon>Chlamydomonadales</taxon>
        <taxon>Dunaliellaceae</taxon>
        <taxon>Dunaliella</taxon>
    </lineage>
</organism>
<proteinExistence type="inferred from homology"/>
<dbReference type="PANTHER" id="PTHR12144">
    <property type="entry name" value="NEGATIVE ELONGATION FACTOR D"/>
    <property type="match status" value="1"/>
</dbReference>
<protein>
    <submittedName>
        <fullName evidence="8">TH1 protein-domain-containing protein</fullName>
    </submittedName>
</protein>
<name>A0ABQ7GYS4_DUNSA</name>
<evidence type="ECO:0000256" key="6">
    <source>
        <dbReference type="ARBA" id="ARBA00023242"/>
    </source>
</evidence>
<comment type="similarity">
    <text evidence="2">Belongs to the NELF-D family.</text>
</comment>
<gene>
    <name evidence="8" type="ORF">DUNSADRAFT_18749</name>
</gene>
<dbReference type="Pfam" id="PF04858">
    <property type="entry name" value="TH1"/>
    <property type="match status" value="2"/>
</dbReference>
<feature type="compositionally biased region" description="Polar residues" evidence="7">
    <location>
        <begin position="270"/>
        <end position="281"/>
    </location>
</feature>
<dbReference type="Proteomes" id="UP000815325">
    <property type="component" value="Unassembled WGS sequence"/>
</dbReference>
<feature type="region of interest" description="Disordered" evidence="7">
    <location>
        <begin position="267"/>
        <end position="398"/>
    </location>
</feature>
<reference evidence="8" key="1">
    <citation type="submission" date="2017-08" db="EMBL/GenBank/DDBJ databases">
        <authorList>
            <person name="Polle J.E."/>
            <person name="Barry K."/>
            <person name="Cushman J."/>
            <person name="Schmutz J."/>
            <person name="Tran D."/>
            <person name="Hathwaick L.T."/>
            <person name="Yim W.C."/>
            <person name="Jenkins J."/>
            <person name="Mckie-Krisberg Z.M."/>
            <person name="Prochnik S."/>
            <person name="Lindquist E."/>
            <person name="Dockter R.B."/>
            <person name="Adam C."/>
            <person name="Molina H."/>
            <person name="Bunkerborg J."/>
            <person name="Jin E."/>
            <person name="Buchheim M."/>
            <person name="Magnuson J."/>
        </authorList>
    </citation>
    <scope>NUCLEOTIDE SEQUENCE</scope>
    <source>
        <strain evidence="8">CCAP 19/18</strain>
    </source>
</reference>
<dbReference type="PANTHER" id="PTHR12144:SF0">
    <property type="entry name" value="NEGATIVE ELONGATION FACTOR C_D"/>
    <property type="match status" value="1"/>
</dbReference>
<dbReference type="InterPro" id="IPR006942">
    <property type="entry name" value="TH1"/>
</dbReference>
<evidence type="ECO:0000313" key="8">
    <source>
        <dbReference type="EMBL" id="KAF5839747.1"/>
    </source>
</evidence>
<evidence type="ECO:0000313" key="9">
    <source>
        <dbReference type="Proteomes" id="UP000815325"/>
    </source>
</evidence>
<keyword evidence="3" id="KW-0678">Repressor</keyword>
<sequence length="643" mass="69561">MNPEPDTQELSRLEEVLRRPDFLLEPSCFSVICAYIKAGGTPNAIIENLTDGYVGYAHMASLMCGWMDALDNDLEGDGPSSVQPQASTHGAQQGMEGCGRQERNEFGFLKEFVRARFDPDKLSSVFMKRAGGKPPAWLDQLTSTPQGRALIYQLSAAHRNCLVLNFAIQKILVQAVSVHSLQQLSRELVDSCAHAGHTYLHAQQLLGAAAEHPRGGPVFERLSQDLQAATTALYPAAWGTMVGVQNRVGAQNRVGMQIRVGVQNRVGADQGTSRHQTQHMQGNGWEPAASIQESHGHKRTREAGEGEGEGEEEDRTRKQARSGSEGGGGAGGVAGLKSIDDLFEDEEEEEEGIGRGDGHDQHHHHHPQHQHEQPHQHGHNGGGAGWGLDGKGGQEGNARQWEGLEGMRGSGAIEGRGHAGCGGAEGAQQHHQQLRCRTEAERLEETQSALRCVLAVGAKAGARGLSREDVGSVQQLVSVPVAGVALLHHIRCLLGARDYYGESGAPAVADYLRLALLVARSQPQLVQEVVDLLQCALQSMGSQRAEVAHACLGAMVHLMRDCHAVEQVMAAVDVWAKEADPSLVRHFAIQVLVSLAPPYSPTFAHWLLRHIVRSGLRRGRDMHQGTRNALLLQVRLHALACMC</sequence>
<keyword evidence="4" id="KW-0805">Transcription regulation</keyword>
<evidence type="ECO:0000256" key="5">
    <source>
        <dbReference type="ARBA" id="ARBA00023163"/>
    </source>
</evidence>